<keyword evidence="1" id="KW-0732">Signal</keyword>
<dbReference type="Pfam" id="PF17957">
    <property type="entry name" value="Big_7"/>
    <property type="match status" value="1"/>
</dbReference>
<feature type="domain" description="CBM6" evidence="2">
    <location>
        <begin position="54"/>
        <end position="178"/>
    </location>
</feature>
<protein>
    <submittedName>
        <fullName evidence="3">Endoglucanase-like protein</fullName>
    </submittedName>
</protein>
<keyword evidence="4" id="KW-1185">Reference proteome</keyword>
<evidence type="ECO:0000259" key="2">
    <source>
        <dbReference type="PROSITE" id="PS51175"/>
    </source>
</evidence>
<dbReference type="AlphaFoldDB" id="A0A098LDC3"/>
<reference evidence="3 4" key="1">
    <citation type="submission" date="2014-09" db="EMBL/GenBank/DDBJ databases">
        <title>Sporocytophaga myxococcoides PG-01 genome sequencing.</title>
        <authorList>
            <person name="Liu L."/>
            <person name="Gao P.J."/>
            <person name="Chen G.J."/>
            <person name="Wang L.S."/>
        </authorList>
    </citation>
    <scope>NUCLEOTIDE SEQUENCE [LARGE SCALE GENOMIC DNA]</scope>
    <source>
        <strain evidence="3 4">PG-01</strain>
    </source>
</reference>
<dbReference type="eggNOG" id="COG3507">
    <property type="taxonomic scope" value="Bacteria"/>
</dbReference>
<dbReference type="InterPro" id="IPR026444">
    <property type="entry name" value="Secre_tail"/>
</dbReference>
<dbReference type="Gene3D" id="2.60.40.10">
    <property type="entry name" value="Immunoglobulins"/>
    <property type="match status" value="1"/>
</dbReference>
<dbReference type="PROSITE" id="PS51175">
    <property type="entry name" value="CBM6"/>
    <property type="match status" value="2"/>
</dbReference>
<dbReference type="NCBIfam" id="TIGR04183">
    <property type="entry name" value="Por_Secre_tail"/>
    <property type="match status" value="1"/>
</dbReference>
<dbReference type="SUPFAM" id="SSF49785">
    <property type="entry name" value="Galactose-binding domain-like"/>
    <property type="match status" value="2"/>
</dbReference>
<dbReference type="GO" id="GO:0030246">
    <property type="term" value="F:carbohydrate binding"/>
    <property type="evidence" value="ECO:0007669"/>
    <property type="project" value="InterPro"/>
</dbReference>
<dbReference type="STRING" id="153721.MYP_2165"/>
<feature type="domain" description="CBM6" evidence="2">
    <location>
        <begin position="299"/>
        <end position="427"/>
    </location>
</feature>
<evidence type="ECO:0000256" key="1">
    <source>
        <dbReference type="ARBA" id="ARBA00022729"/>
    </source>
</evidence>
<dbReference type="InterPro" id="IPR005084">
    <property type="entry name" value="CBM6"/>
</dbReference>
<dbReference type="eggNOG" id="COG5276">
    <property type="taxonomic scope" value="Bacteria"/>
</dbReference>
<dbReference type="InterPro" id="IPR008979">
    <property type="entry name" value="Galactose-bd-like_sf"/>
</dbReference>
<dbReference type="EMBL" id="BBLT01000004">
    <property type="protein sequence ID" value="GAL84936.1"/>
    <property type="molecule type" value="Genomic_DNA"/>
</dbReference>
<dbReference type="CDD" id="cd04084">
    <property type="entry name" value="CBM6_xylanase-like"/>
    <property type="match status" value="1"/>
</dbReference>
<evidence type="ECO:0000313" key="3">
    <source>
        <dbReference type="EMBL" id="GAL84936.1"/>
    </source>
</evidence>
<organism evidence="3 4">
    <name type="scientific">Sporocytophaga myxococcoides</name>
    <dbReference type="NCBI Taxonomy" id="153721"/>
    <lineage>
        <taxon>Bacteria</taxon>
        <taxon>Pseudomonadati</taxon>
        <taxon>Bacteroidota</taxon>
        <taxon>Cytophagia</taxon>
        <taxon>Cytophagales</taxon>
        <taxon>Cytophagaceae</taxon>
        <taxon>Sporocytophaga</taxon>
    </lineage>
</organism>
<proteinExistence type="predicted"/>
<dbReference type="InterPro" id="IPR013783">
    <property type="entry name" value="Ig-like_fold"/>
</dbReference>
<dbReference type="Pfam" id="PF03422">
    <property type="entry name" value="CBM_6"/>
    <property type="match status" value="2"/>
</dbReference>
<evidence type="ECO:0000313" key="4">
    <source>
        <dbReference type="Proteomes" id="UP000030185"/>
    </source>
</evidence>
<dbReference type="Proteomes" id="UP000030185">
    <property type="component" value="Unassembled WGS sequence"/>
</dbReference>
<dbReference type="SMART" id="SM00606">
    <property type="entry name" value="CBD_IV"/>
    <property type="match status" value="2"/>
</dbReference>
<name>A0A098LDC3_9BACT</name>
<gene>
    <name evidence="3" type="ORF">MYP_2165</name>
</gene>
<dbReference type="CDD" id="cd04080">
    <property type="entry name" value="CBM6_cellulase-like"/>
    <property type="match status" value="1"/>
</dbReference>
<comment type="caution">
    <text evidence="3">The sequence shown here is derived from an EMBL/GenBank/DDBJ whole genome shotgun (WGS) entry which is preliminary data.</text>
</comment>
<dbReference type="InterPro" id="IPR006584">
    <property type="entry name" value="Cellulose-bd_IV"/>
</dbReference>
<dbReference type="Gene3D" id="2.60.120.260">
    <property type="entry name" value="Galactose-binding domain-like"/>
    <property type="match status" value="2"/>
</dbReference>
<accession>A0A098LDC3</accession>
<sequence>MYHNRIVASQTGVGMAYHRNLAIDAFSHRQDGTIVQMVNTVNGVKQIKYLDPYVRVEGETMSDHKGIKTEVCSAGGMNLAYIDNGDWVMVEGVDFGSAGAGRFSASVASNKTGGTIEIRLGSATGTLIGTLQVPNTGGFQTWQTVNTSVNQTTGVHNVYLVFKGSGTSLFNVDHWSFSSGGPSVTITSPKSTDILFTGNEITVSANAQAQSGTLVSVEFFYDGKSIGVDKDAPYSVKYTPAASGSHTITATVTDSQGNKRSSEISITVYVPQGPYKGSPWPIPGIIEAEHYDEGGEGFAYHEANTNGNEGLATLRNDEVDIEQTGDISGSYNVGYILSGEWLEYTVNVTATDKYDLNLRVAADGAGRTFHVEMDNEDITGAITVPNTGGWQKWETITVPNINLTSGQKVMRIVFESDYMNLNWVEFKNAIVTGMESSQKETIAIYPNPFTDKIQCNITGEYDYQLLNMEGMVLEDGTSLGEIHIRKNYPKGAYILKIKQNDLVKVYNVVKE</sequence>